<dbReference type="EMBL" id="JAOTOJ010000007">
    <property type="protein sequence ID" value="KAK9398682.1"/>
    <property type="molecule type" value="Genomic_DNA"/>
</dbReference>
<organism evidence="1 2">
    <name type="scientific">Crotalus adamanteus</name>
    <name type="common">Eastern diamondback rattlesnake</name>
    <dbReference type="NCBI Taxonomy" id="8729"/>
    <lineage>
        <taxon>Eukaryota</taxon>
        <taxon>Metazoa</taxon>
        <taxon>Chordata</taxon>
        <taxon>Craniata</taxon>
        <taxon>Vertebrata</taxon>
        <taxon>Euteleostomi</taxon>
        <taxon>Lepidosauria</taxon>
        <taxon>Squamata</taxon>
        <taxon>Bifurcata</taxon>
        <taxon>Unidentata</taxon>
        <taxon>Episquamata</taxon>
        <taxon>Toxicofera</taxon>
        <taxon>Serpentes</taxon>
        <taxon>Colubroidea</taxon>
        <taxon>Viperidae</taxon>
        <taxon>Crotalinae</taxon>
        <taxon>Crotalus</taxon>
    </lineage>
</organism>
<gene>
    <name evidence="1" type="ORF">NXF25_013651</name>
</gene>
<proteinExistence type="predicted"/>
<sequence length="81" mass="9094">MNPGWKPLIILEDKLKKLEEEFLKHQTLENSPISSCDTSDTECSVPVNSAIVLKRHSSSSTSPCRGHVLQKAKEWEMKNGT</sequence>
<comment type="caution">
    <text evidence="1">The sequence shown here is derived from an EMBL/GenBank/DDBJ whole genome shotgun (WGS) entry which is preliminary data.</text>
</comment>
<dbReference type="AlphaFoldDB" id="A0AAW1BAY4"/>
<evidence type="ECO:0000313" key="1">
    <source>
        <dbReference type="EMBL" id="KAK9398682.1"/>
    </source>
</evidence>
<evidence type="ECO:0000313" key="2">
    <source>
        <dbReference type="Proteomes" id="UP001474421"/>
    </source>
</evidence>
<reference evidence="1 2" key="1">
    <citation type="journal article" date="2024" name="Proc. Natl. Acad. Sci. U.S.A.">
        <title>The genetic regulatory architecture and epigenomic basis for age-related changes in rattlesnake venom.</title>
        <authorList>
            <person name="Hogan M.P."/>
            <person name="Holding M.L."/>
            <person name="Nystrom G.S."/>
            <person name="Colston T.J."/>
            <person name="Bartlett D.A."/>
            <person name="Mason A.J."/>
            <person name="Ellsworth S.A."/>
            <person name="Rautsaw R.M."/>
            <person name="Lawrence K.C."/>
            <person name="Strickland J.L."/>
            <person name="He B."/>
            <person name="Fraser P."/>
            <person name="Margres M.J."/>
            <person name="Gilbert D.M."/>
            <person name="Gibbs H.L."/>
            <person name="Parkinson C.L."/>
            <person name="Rokyta D.R."/>
        </authorList>
    </citation>
    <scope>NUCLEOTIDE SEQUENCE [LARGE SCALE GENOMIC DNA]</scope>
    <source>
        <strain evidence="1">DRR0105</strain>
    </source>
</reference>
<keyword evidence="2" id="KW-1185">Reference proteome</keyword>
<dbReference type="Proteomes" id="UP001474421">
    <property type="component" value="Unassembled WGS sequence"/>
</dbReference>
<protein>
    <submittedName>
        <fullName evidence="1">AFAP1: Actin filament associated protein 1</fullName>
    </submittedName>
</protein>
<name>A0AAW1BAY4_CROAD</name>
<accession>A0AAW1BAY4</accession>